<accession>A0ABV3RFG6</accession>
<dbReference type="EMBL" id="JBFNXR010000054">
    <property type="protein sequence ID" value="MEW9856838.1"/>
    <property type="molecule type" value="Genomic_DNA"/>
</dbReference>
<reference evidence="1 2" key="1">
    <citation type="submission" date="2024-06" db="EMBL/GenBank/DDBJ databases">
        <title>Novosphingobium rhizovicinus M1R2S20.</title>
        <authorList>
            <person name="Sun J.-Q."/>
        </authorList>
    </citation>
    <scope>NUCLEOTIDE SEQUENCE [LARGE SCALE GENOMIC DNA]</scope>
    <source>
        <strain evidence="1 2">M1R2S20</strain>
    </source>
</reference>
<comment type="caution">
    <text evidence="1">The sequence shown here is derived from an EMBL/GenBank/DDBJ whole genome shotgun (WGS) entry which is preliminary data.</text>
</comment>
<keyword evidence="2" id="KW-1185">Reference proteome</keyword>
<name>A0ABV3RFG6_9SPHN</name>
<evidence type="ECO:0000313" key="2">
    <source>
        <dbReference type="Proteomes" id="UP001556118"/>
    </source>
</evidence>
<proteinExistence type="predicted"/>
<gene>
    <name evidence="1" type="ORF">ABUH87_17075</name>
</gene>
<dbReference type="Proteomes" id="UP001556118">
    <property type="component" value="Unassembled WGS sequence"/>
</dbReference>
<organism evidence="1 2">
    <name type="scientific">Novosphingobium rhizovicinum</name>
    <dbReference type="NCBI Taxonomy" id="3228928"/>
    <lineage>
        <taxon>Bacteria</taxon>
        <taxon>Pseudomonadati</taxon>
        <taxon>Pseudomonadota</taxon>
        <taxon>Alphaproteobacteria</taxon>
        <taxon>Sphingomonadales</taxon>
        <taxon>Sphingomonadaceae</taxon>
        <taxon>Novosphingobium</taxon>
    </lineage>
</organism>
<dbReference type="PROSITE" id="PS51257">
    <property type="entry name" value="PROKAR_LIPOPROTEIN"/>
    <property type="match status" value="1"/>
</dbReference>
<sequence length="174" mass="18523">MMKKATGLLLGLAAISGCANDEASRRDPAKDAQDVAMVERLSRAPFRPIRPEPLTGEDIDRYDLARDGCMFRPGSDAKEAPVFVAQKDRGYLKIDGRLQPLAVKSGSSELPSGAHSTYVGTENWVELVAQATSEGRGAGGKGSWPSRLIIHDANERIAFDAPGHVSCRGSDSGA</sequence>
<protein>
    <recommendedName>
        <fullName evidence="3">Lipoprotein</fullName>
    </recommendedName>
</protein>
<dbReference type="RefSeq" id="WP_367775314.1">
    <property type="nucleotide sequence ID" value="NZ_JBFNXR010000054.1"/>
</dbReference>
<evidence type="ECO:0000313" key="1">
    <source>
        <dbReference type="EMBL" id="MEW9856838.1"/>
    </source>
</evidence>
<evidence type="ECO:0008006" key="3">
    <source>
        <dbReference type="Google" id="ProtNLM"/>
    </source>
</evidence>